<comment type="subcellular location">
    <subcellularLocation>
        <location evidence="1">Cell outer membrane</location>
    </subcellularLocation>
</comment>
<dbReference type="Pfam" id="PF07980">
    <property type="entry name" value="SusD_RagB"/>
    <property type="match status" value="1"/>
</dbReference>
<evidence type="ECO:0000256" key="4">
    <source>
        <dbReference type="ARBA" id="ARBA00023136"/>
    </source>
</evidence>
<protein>
    <submittedName>
        <fullName evidence="9">RagB/SusD family nutrient uptake outer membrane protein</fullName>
    </submittedName>
</protein>
<evidence type="ECO:0000256" key="2">
    <source>
        <dbReference type="ARBA" id="ARBA00006275"/>
    </source>
</evidence>
<evidence type="ECO:0000313" key="10">
    <source>
        <dbReference type="Proteomes" id="UP000704068"/>
    </source>
</evidence>
<keyword evidence="4" id="KW-0472">Membrane</keyword>
<dbReference type="Proteomes" id="UP000704068">
    <property type="component" value="Unassembled WGS sequence"/>
</dbReference>
<keyword evidence="3 6" id="KW-0732">Signal</keyword>
<dbReference type="Pfam" id="PF14322">
    <property type="entry name" value="SusD-like_3"/>
    <property type="match status" value="1"/>
</dbReference>
<dbReference type="InterPro" id="IPR011990">
    <property type="entry name" value="TPR-like_helical_dom_sf"/>
</dbReference>
<dbReference type="EMBL" id="JABZGR010000016">
    <property type="protein sequence ID" value="MBF0970581.1"/>
    <property type="molecule type" value="Genomic_DNA"/>
</dbReference>
<feature type="domain" description="RagB/SusD" evidence="7">
    <location>
        <begin position="277"/>
        <end position="505"/>
    </location>
</feature>
<reference evidence="9" key="1">
    <citation type="submission" date="2020-04" db="EMBL/GenBank/DDBJ databases">
        <title>Deep metagenomics examines the oral microbiome during advanced dental caries in children, revealing novel taxa and co-occurrences with host molecules.</title>
        <authorList>
            <person name="Baker J.L."/>
            <person name="Morton J.T."/>
            <person name="Dinis M."/>
            <person name="Alvarez R."/>
            <person name="Tran N.C."/>
            <person name="Knight R."/>
            <person name="Edlund A."/>
        </authorList>
    </citation>
    <scope>NUCLEOTIDE SEQUENCE</scope>
    <source>
        <strain evidence="9">JCVI_34_bin.1</strain>
    </source>
</reference>
<dbReference type="PROSITE" id="PS51257">
    <property type="entry name" value="PROKAR_LIPOPROTEIN"/>
    <property type="match status" value="1"/>
</dbReference>
<feature type="domain" description="SusD-like N-terminal" evidence="8">
    <location>
        <begin position="90"/>
        <end position="211"/>
    </location>
</feature>
<dbReference type="AlphaFoldDB" id="A0A929RXL4"/>
<dbReference type="InterPro" id="IPR033985">
    <property type="entry name" value="SusD-like_N"/>
</dbReference>
<name>A0A929RXL4_9BACT</name>
<evidence type="ECO:0000256" key="3">
    <source>
        <dbReference type="ARBA" id="ARBA00022729"/>
    </source>
</evidence>
<dbReference type="InterPro" id="IPR012944">
    <property type="entry name" value="SusD_RagB_dom"/>
</dbReference>
<dbReference type="GO" id="GO:0009279">
    <property type="term" value="C:cell outer membrane"/>
    <property type="evidence" value="ECO:0007669"/>
    <property type="project" value="UniProtKB-SubCell"/>
</dbReference>
<dbReference type="Gene3D" id="1.25.40.390">
    <property type="match status" value="1"/>
</dbReference>
<evidence type="ECO:0000313" key="9">
    <source>
        <dbReference type="EMBL" id="MBF0970581.1"/>
    </source>
</evidence>
<comment type="caution">
    <text evidence="9">The sequence shown here is derived from an EMBL/GenBank/DDBJ whole genome shotgun (WGS) entry which is preliminary data.</text>
</comment>
<evidence type="ECO:0000256" key="1">
    <source>
        <dbReference type="ARBA" id="ARBA00004442"/>
    </source>
</evidence>
<feature type="chain" id="PRO_5037206489" evidence="6">
    <location>
        <begin position="22"/>
        <end position="509"/>
    </location>
</feature>
<evidence type="ECO:0000256" key="6">
    <source>
        <dbReference type="SAM" id="SignalP"/>
    </source>
</evidence>
<evidence type="ECO:0000259" key="7">
    <source>
        <dbReference type="Pfam" id="PF07980"/>
    </source>
</evidence>
<organism evidence="9 10">
    <name type="scientific">Alloprevotella tannerae</name>
    <dbReference type="NCBI Taxonomy" id="76122"/>
    <lineage>
        <taxon>Bacteria</taxon>
        <taxon>Pseudomonadati</taxon>
        <taxon>Bacteroidota</taxon>
        <taxon>Bacteroidia</taxon>
        <taxon>Bacteroidales</taxon>
        <taxon>Prevotellaceae</taxon>
        <taxon>Alloprevotella</taxon>
    </lineage>
</organism>
<keyword evidence="5" id="KW-0998">Cell outer membrane</keyword>
<evidence type="ECO:0000256" key="5">
    <source>
        <dbReference type="ARBA" id="ARBA00023237"/>
    </source>
</evidence>
<dbReference type="SUPFAM" id="SSF48452">
    <property type="entry name" value="TPR-like"/>
    <property type="match status" value="1"/>
</dbReference>
<proteinExistence type="inferred from homology"/>
<accession>A0A929RXL4</accession>
<evidence type="ECO:0000259" key="8">
    <source>
        <dbReference type="Pfam" id="PF14322"/>
    </source>
</evidence>
<sequence>MKKTFFKSLMIAALIVPTFTACELDQYPTTSIPGEKSWEKPSDATNFHKGLYATLRGNLAGTGYLWSDILLDYFQPTISYGNRGGLLYTWTYSANDVGGPWSSGYSAISDCNYYLTNVDKIDYSKSTDRATDSILVRQYKGEAYFIRALAYSNIVSYYCRAYDAGTAATTRGLPLLTKVDVSAKPRSANLKATYEFILNDLKMADDLLQADGPDEDAAVGVLINKTMTKALRARVLLNMGDYTNALAEAEALINSGHFALANSANALKDMWTNDQGSEFIYVPAGTPDERYEYVTNVNNNNFHAYSTAAGAFSPDWIPSKATVEMYSTNDWRTKIYLDPKDVKCQDQKASHVALFNKFLNNPNLAKKGDSKYAQYTLPKLFRIAETYLIAAEAAYRLNNVAKAQQYLNALRTKRGLLATSETGESLAKEIRMEWKREFMGEGMYFHVLKRWGLGFTRDAATQTGAANVVYGGEAAANIGLTVDPTFHNNWTFEIPTQEKTMNPNVELFD</sequence>
<dbReference type="RefSeq" id="WP_303764101.1">
    <property type="nucleotide sequence ID" value="NZ_JABZGR010000016.1"/>
</dbReference>
<feature type="signal peptide" evidence="6">
    <location>
        <begin position="1"/>
        <end position="21"/>
    </location>
</feature>
<comment type="similarity">
    <text evidence="2">Belongs to the SusD family.</text>
</comment>
<gene>
    <name evidence="9" type="ORF">HXK21_06015</name>
</gene>